<evidence type="ECO:0000313" key="4">
    <source>
        <dbReference type="Proteomes" id="UP000006591"/>
    </source>
</evidence>
<dbReference type="Proteomes" id="UP000006591">
    <property type="component" value="Chromosome 9"/>
</dbReference>
<dbReference type="PANTHER" id="PTHR33836">
    <property type="entry name" value="LOW-TEMPERATURE-INDUCED 65 KDA PROTEIN-RELATED"/>
    <property type="match status" value="1"/>
</dbReference>
<protein>
    <recommendedName>
        <fullName evidence="2">LTI65/LTI78 PGEED repeat domain-containing protein</fullName>
    </recommendedName>
</protein>
<dbReference type="GO" id="GO:0009737">
    <property type="term" value="P:response to abscisic acid"/>
    <property type="evidence" value="ECO:0007669"/>
    <property type="project" value="InterPro"/>
</dbReference>
<sequence length="411" mass="43588">MHGCVVTWDVTLSSWSLLTNCSSAEEAEAIAFSQGVRLLVEWIRLPAILETDYANLLDMSLLTNCSSAEEAEAIAFSQGVRLLVEWIRLPAILETDYANLLDMSLLTNCSSAEEAEAIAFSQGVRLLVEWILETDYANLLDMLSSSHFDPVAKEEGDRGRCSGEGEAPQAGAQEGEGKGQEHRSRAPWPAPGGGHGGGGENSVTALAGAATGTMRRMNAMWRHREWTSKLEVEGNSAAPRGRLGDLGGPVVEDPAAPHSATRMPREGEDISTTSVVRAFEWKGATPEGGVAASLATTVYDKVAGIGTVVVGKVQQGISQDTNSSSLASNEPATGQHLEKGVTVTAYIADKLRPSNEDHALSEAISGAVQWRKKVVAVAASGDTMTKAREAVTSLTDGKRVSNTMQPVLVRS</sequence>
<proteinExistence type="predicted"/>
<feature type="domain" description="LTI65/LTI78 PGEED repeat" evidence="2">
    <location>
        <begin position="339"/>
        <end position="368"/>
    </location>
</feature>
<organism evidence="3">
    <name type="scientific">Oryza nivara</name>
    <name type="common">Indian wild rice</name>
    <name type="synonym">Oryza sativa f. spontanea</name>
    <dbReference type="NCBI Taxonomy" id="4536"/>
    <lineage>
        <taxon>Eukaryota</taxon>
        <taxon>Viridiplantae</taxon>
        <taxon>Streptophyta</taxon>
        <taxon>Embryophyta</taxon>
        <taxon>Tracheophyta</taxon>
        <taxon>Spermatophyta</taxon>
        <taxon>Magnoliopsida</taxon>
        <taxon>Liliopsida</taxon>
        <taxon>Poales</taxon>
        <taxon>Poaceae</taxon>
        <taxon>BOP clade</taxon>
        <taxon>Oryzoideae</taxon>
        <taxon>Oryzeae</taxon>
        <taxon>Oryzinae</taxon>
        <taxon>Oryza</taxon>
    </lineage>
</organism>
<dbReference type="Gramene" id="ONIVA09G06720.1">
    <property type="protein sequence ID" value="ONIVA09G06720.1"/>
    <property type="gene ID" value="ONIVA09G06720"/>
</dbReference>
<dbReference type="PANTHER" id="PTHR33836:SF1">
    <property type="entry name" value="LOW-TEMPERATURE-INDUCED 65 KDA PROTEIN-RELATED"/>
    <property type="match status" value="1"/>
</dbReference>
<feature type="compositionally biased region" description="Gly residues" evidence="1">
    <location>
        <begin position="191"/>
        <end position="200"/>
    </location>
</feature>
<feature type="region of interest" description="Disordered" evidence="1">
    <location>
        <begin position="151"/>
        <end position="204"/>
    </location>
</feature>
<name>A0A0E0IID7_ORYNI</name>
<dbReference type="InterPro" id="IPR037491">
    <property type="entry name" value="LTI78/LTI65"/>
</dbReference>
<evidence type="ECO:0000259" key="2">
    <source>
        <dbReference type="Pfam" id="PF23399"/>
    </source>
</evidence>
<dbReference type="HOGENOM" id="CLU_669729_0_0_1"/>
<feature type="compositionally biased region" description="Low complexity" evidence="1">
    <location>
        <begin position="164"/>
        <end position="173"/>
    </location>
</feature>
<reference evidence="3" key="1">
    <citation type="submission" date="2015-04" db="UniProtKB">
        <authorList>
            <consortium name="EnsemblPlants"/>
        </authorList>
    </citation>
    <scope>IDENTIFICATION</scope>
    <source>
        <strain evidence="3">SL10</strain>
    </source>
</reference>
<dbReference type="AlphaFoldDB" id="A0A0E0IID7"/>
<dbReference type="GO" id="GO:0006950">
    <property type="term" value="P:response to stress"/>
    <property type="evidence" value="ECO:0007669"/>
    <property type="project" value="TreeGrafter"/>
</dbReference>
<evidence type="ECO:0000313" key="3">
    <source>
        <dbReference type="EnsemblPlants" id="ONIVA09G06720.1"/>
    </source>
</evidence>
<keyword evidence="4" id="KW-1185">Reference proteome</keyword>
<feature type="compositionally biased region" description="Basic and acidic residues" evidence="1">
    <location>
        <begin position="175"/>
        <end position="184"/>
    </location>
</feature>
<reference evidence="3" key="2">
    <citation type="submission" date="2018-04" db="EMBL/GenBank/DDBJ databases">
        <title>OnivRS2 (Oryza nivara Reference Sequence Version 2).</title>
        <authorList>
            <person name="Zhang J."/>
            <person name="Kudrna D."/>
            <person name="Lee S."/>
            <person name="Talag J."/>
            <person name="Rajasekar S."/>
            <person name="Welchert J."/>
            <person name="Hsing Y.-I."/>
            <person name="Wing R.A."/>
        </authorList>
    </citation>
    <scope>NUCLEOTIDE SEQUENCE [LARGE SCALE GENOMIC DNA]</scope>
    <source>
        <strain evidence="3">SL10</strain>
    </source>
</reference>
<accession>A0A0E0IID7</accession>
<feature type="compositionally biased region" description="Basic and acidic residues" evidence="1">
    <location>
        <begin position="151"/>
        <end position="163"/>
    </location>
</feature>
<dbReference type="EnsemblPlants" id="ONIVA09G06720.1">
    <property type="protein sequence ID" value="ONIVA09G06720.1"/>
    <property type="gene ID" value="ONIVA09G06720"/>
</dbReference>
<dbReference type="InterPro" id="IPR057059">
    <property type="entry name" value="LTI65/LTI78_PGEED"/>
</dbReference>
<dbReference type="Pfam" id="PF23399">
    <property type="entry name" value="LTI65_PGEED"/>
    <property type="match status" value="1"/>
</dbReference>
<evidence type="ECO:0000256" key="1">
    <source>
        <dbReference type="SAM" id="MobiDB-lite"/>
    </source>
</evidence>
<dbReference type="STRING" id="4536.A0A0E0IID7"/>